<feature type="transmembrane region" description="Helical" evidence="5">
    <location>
        <begin position="36"/>
        <end position="57"/>
    </location>
</feature>
<keyword evidence="7" id="KW-1185">Reference proteome</keyword>
<dbReference type="InterPro" id="IPR019109">
    <property type="entry name" value="MamF_MmsF"/>
</dbReference>
<proteinExistence type="predicted"/>
<sequence>MDNKTLSIVSYITIIGWLIAFISGKEKADSLLRYHLKQSLGAAILSFILPTLLGILISVTHIGILGILSVLPLVLMIIGAINAANEVEKPLPLIGKIAEDQFSFIG</sequence>
<evidence type="ECO:0000256" key="2">
    <source>
        <dbReference type="ARBA" id="ARBA00022692"/>
    </source>
</evidence>
<evidence type="ECO:0000256" key="1">
    <source>
        <dbReference type="ARBA" id="ARBA00004141"/>
    </source>
</evidence>
<keyword evidence="4 5" id="KW-0472">Membrane</keyword>
<organism evidence="6 7">
    <name type="scientific">Chryseobacterium tructae</name>
    <dbReference type="NCBI Taxonomy" id="1037380"/>
    <lineage>
        <taxon>Bacteria</taxon>
        <taxon>Pseudomonadati</taxon>
        <taxon>Bacteroidota</taxon>
        <taxon>Flavobacteriia</taxon>
        <taxon>Flavobacteriales</taxon>
        <taxon>Weeksellaceae</taxon>
        <taxon>Chryseobacterium group</taxon>
        <taxon>Chryseobacterium</taxon>
    </lineage>
</organism>
<protein>
    <submittedName>
        <fullName evidence="6">DUF4870 domain-containing protein</fullName>
    </submittedName>
</protein>
<evidence type="ECO:0000256" key="3">
    <source>
        <dbReference type="ARBA" id="ARBA00022989"/>
    </source>
</evidence>
<evidence type="ECO:0000256" key="5">
    <source>
        <dbReference type="SAM" id="Phobius"/>
    </source>
</evidence>
<dbReference type="Proteomes" id="UP001595735">
    <property type="component" value="Unassembled WGS sequence"/>
</dbReference>
<keyword evidence="2 5" id="KW-0812">Transmembrane</keyword>
<accession>A0ABV7Y5K1</accession>
<dbReference type="RefSeq" id="WP_290301024.1">
    <property type="nucleotide sequence ID" value="NZ_JAUFQR010000001.1"/>
</dbReference>
<reference evidence="7" key="1">
    <citation type="journal article" date="2019" name="Int. J. Syst. Evol. Microbiol.">
        <title>The Global Catalogue of Microorganisms (GCM) 10K type strain sequencing project: providing services to taxonomists for standard genome sequencing and annotation.</title>
        <authorList>
            <consortium name="The Broad Institute Genomics Platform"/>
            <consortium name="The Broad Institute Genome Sequencing Center for Infectious Disease"/>
            <person name="Wu L."/>
            <person name="Ma J."/>
        </authorList>
    </citation>
    <scope>NUCLEOTIDE SEQUENCE [LARGE SCALE GENOMIC DNA]</scope>
    <source>
        <strain evidence="7">CECT 7798</strain>
    </source>
</reference>
<comment type="caution">
    <text evidence="6">The sequence shown here is derived from an EMBL/GenBank/DDBJ whole genome shotgun (WGS) entry which is preliminary data.</text>
</comment>
<feature type="transmembrane region" description="Helical" evidence="5">
    <location>
        <begin position="63"/>
        <end position="84"/>
    </location>
</feature>
<evidence type="ECO:0000256" key="4">
    <source>
        <dbReference type="ARBA" id="ARBA00023136"/>
    </source>
</evidence>
<evidence type="ECO:0000313" key="7">
    <source>
        <dbReference type="Proteomes" id="UP001595735"/>
    </source>
</evidence>
<name>A0ABV7Y5K1_9FLAO</name>
<evidence type="ECO:0000313" key="6">
    <source>
        <dbReference type="EMBL" id="MFC3758940.1"/>
    </source>
</evidence>
<feature type="transmembrane region" description="Helical" evidence="5">
    <location>
        <begin position="6"/>
        <end position="24"/>
    </location>
</feature>
<dbReference type="Pfam" id="PF09685">
    <property type="entry name" value="MamF_MmsF"/>
    <property type="match status" value="1"/>
</dbReference>
<dbReference type="EMBL" id="JBHRYO010000002">
    <property type="protein sequence ID" value="MFC3758940.1"/>
    <property type="molecule type" value="Genomic_DNA"/>
</dbReference>
<comment type="subcellular location">
    <subcellularLocation>
        <location evidence="1">Membrane</location>
        <topology evidence="1">Multi-pass membrane protein</topology>
    </subcellularLocation>
</comment>
<keyword evidence="3 5" id="KW-1133">Transmembrane helix</keyword>
<gene>
    <name evidence="6" type="ORF">ACFONJ_23465</name>
</gene>